<dbReference type="EMBL" id="QZFU01000043">
    <property type="protein sequence ID" value="RJO69521.1"/>
    <property type="molecule type" value="Genomic_DNA"/>
</dbReference>
<sequence length="70" mass="8012">CWRGWKPLLLVGIRRMWFGDKLVGARSRSSFLAKEHSGLGWEPSFTGFTRSLPTRSMQSVESSIGIWVDR</sequence>
<gene>
    <name evidence="1" type="ORF">D5S18_30235</name>
</gene>
<proteinExistence type="predicted"/>
<evidence type="ECO:0000313" key="1">
    <source>
        <dbReference type="EMBL" id="RJO69521.1"/>
    </source>
</evidence>
<accession>A0A3A4KAJ1</accession>
<keyword evidence="2" id="KW-1185">Reference proteome</keyword>
<protein>
    <submittedName>
        <fullName evidence="1">Uncharacterized protein</fullName>
    </submittedName>
</protein>
<feature type="non-terminal residue" evidence="1">
    <location>
        <position position="1"/>
    </location>
</feature>
<comment type="caution">
    <text evidence="1">The sequence shown here is derived from an EMBL/GenBank/DDBJ whole genome shotgun (WGS) entry which is preliminary data.</text>
</comment>
<name>A0A3A4KAJ1_9NOCA</name>
<dbReference type="Proteomes" id="UP000266677">
    <property type="component" value="Unassembled WGS sequence"/>
</dbReference>
<evidence type="ECO:0000313" key="2">
    <source>
        <dbReference type="Proteomes" id="UP000266677"/>
    </source>
</evidence>
<dbReference type="AlphaFoldDB" id="A0A3A4KAJ1"/>
<reference evidence="1 2" key="1">
    <citation type="submission" date="2018-09" db="EMBL/GenBank/DDBJ databases">
        <title>YIM PH21274 draft genome.</title>
        <authorList>
            <person name="Miao C."/>
        </authorList>
    </citation>
    <scope>NUCLEOTIDE SEQUENCE [LARGE SCALE GENOMIC DNA]</scope>
    <source>
        <strain evidence="1 2">YIM PH 21724</strain>
    </source>
</reference>
<organism evidence="1 2">
    <name type="scientific">Nocardia panacis</name>
    <dbReference type="NCBI Taxonomy" id="2340916"/>
    <lineage>
        <taxon>Bacteria</taxon>
        <taxon>Bacillati</taxon>
        <taxon>Actinomycetota</taxon>
        <taxon>Actinomycetes</taxon>
        <taxon>Mycobacteriales</taxon>
        <taxon>Nocardiaceae</taxon>
        <taxon>Nocardia</taxon>
    </lineage>
</organism>